<gene>
    <name evidence="2" type="ORF">PODLI_1B028858</name>
</gene>
<proteinExistence type="predicted"/>
<organism evidence="2 3">
    <name type="scientific">Podarcis lilfordi</name>
    <name type="common">Lilford's wall lizard</name>
    <dbReference type="NCBI Taxonomy" id="74358"/>
    <lineage>
        <taxon>Eukaryota</taxon>
        <taxon>Metazoa</taxon>
        <taxon>Chordata</taxon>
        <taxon>Craniata</taxon>
        <taxon>Vertebrata</taxon>
        <taxon>Euteleostomi</taxon>
        <taxon>Lepidosauria</taxon>
        <taxon>Squamata</taxon>
        <taxon>Bifurcata</taxon>
        <taxon>Unidentata</taxon>
        <taxon>Episquamata</taxon>
        <taxon>Laterata</taxon>
        <taxon>Lacertibaenia</taxon>
        <taxon>Lacertidae</taxon>
        <taxon>Podarcis</taxon>
    </lineage>
</organism>
<reference evidence="2" key="1">
    <citation type="submission" date="2022-12" db="EMBL/GenBank/DDBJ databases">
        <authorList>
            <person name="Alioto T."/>
            <person name="Alioto T."/>
            <person name="Gomez Garrido J."/>
        </authorList>
    </citation>
    <scope>NUCLEOTIDE SEQUENCE</scope>
</reference>
<dbReference type="EMBL" id="OX395142">
    <property type="protein sequence ID" value="CAI5795896.1"/>
    <property type="molecule type" value="Genomic_DNA"/>
</dbReference>
<dbReference type="Proteomes" id="UP001178461">
    <property type="component" value="Chromosome 17"/>
</dbReference>
<evidence type="ECO:0000256" key="1">
    <source>
        <dbReference type="SAM" id="MobiDB-lite"/>
    </source>
</evidence>
<accession>A0AA35PNV1</accession>
<sequence>MADGKEKVDPSFPDKTTRSGKLWQRRASASGPSALSVAVPTQPKSRGMSSEEALALALTARILIAKYWKTQDLPTQEEWQMKVMDYMELAEMTGRIQDQGEELVEEDWKKFKVYLQKHCKIKEC</sequence>
<evidence type="ECO:0000313" key="2">
    <source>
        <dbReference type="EMBL" id="CAI5795896.1"/>
    </source>
</evidence>
<dbReference type="AlphaFoldDB" id="A0AA35PNV1"/>
<keyword evidence="3" id="KW-1185">Reference proteome</keyword>
<feature type="region of interest" description="Disordered" evidence="1">
    <location>
        <begin position="1"/>
        <end position="46"/>
    </location>
</feature>
<name>A0AA35PNV1_9SAUR</name>
<evidence type="ECO:0000313" key="3">
    <source>
        <dbReference type="Proteomes" id="UP001178461"/>
    </source>
</evidence>
<protein>
    <submittedName>
        <fullName evidence="2">Uncharacterized protein</fullName>
    </submittedName>
</protein>